<evidence type="ECO:0000259" key="4">
    <source>
        <dbReference type="PROSITE" id="PS50949"/>
    </source>
</evidence>
<dbReference type="OrthoDB" id="9028214at2"/>
<dbReference type="PANTHER" id="PTHR43537">
    <property type="entry name" value="TRANSCRIPTIONAL REGULATOR, GNTR FAMILY"/>
    <property type="match status" value="1"/>
</dbReference>
<dbReference type="InterPro" id="IPR036390">
    <property type="entry name" value="WH_DNA-bd_sf"/>
</dbReference>
<dbReference type="SMART" id="SM00345">
    <property type="entry name" value="HTH_GNTR"/>
    <property type="match status" value="1"/>
</dbReference>
<dbReference type="SMART" id="SM00895">
    <property type="entry name" value="FCD"/>
    <property type="match status" value="1"/>
</dbReference>
<geneLocation type="plasmid" evidence="5 6">
    <name>unnamed2</name>
</geneLocation>
<dbReference type="InterPro" id="IPR011711">
    <property type="entry name" value="GntR_C"/>
</dbReference>
<name>A0A5B8IXK0_9RHOB</name>
<evidence type="ECO:0000256" key="2">
    <source>
        <dbReference type="ARBA" id="ARBA00023125"/>
    </source>
</evidence>
<dbReference type="InterPro" id="IPR008920">
    <property type="entry name" value="TF_FadR/GntR_C"/>
</dbReference>
<dbReference type="CDD" id="cd07377">
    <property type="entry name" value="WHTH_GntR"/>
    <property type="match status" value="1"/>
</dbReference>
<keyword evidence="2" id="KW-0238">DNA-binding</keyword>
<feature type="domain" description="HTH gntR-type" evidence="4">
    <location>
        <begin position="14"/>
        <end position="82"/>
    </location>
</feature>
<dbReference type="Gene3D" id="1.10.10.10">
    <property type="entry name" value="Winged helix-like DNA-binding domain superfamily/Winged helix DNA-binding domain"/>
    <property type="match status" value="1"/>
</dbReference>
<evidence type="ECO:0000313" key="6">
    <source>
        <dbReference type="Proteomes" id="UP000318483"/>
    </source>
</evidence>
<dbReference type="Proteomes" id="UP000318483">
    <property type="component" value="Plasmid unnamed2"/>
</dbReference>
<evidence type="ECO:0000313" key="5">
    <source>
        <dbReference type="EMBL" id="QDY70882.1"/>
    </source>
</evidence>
<keyword evidence="1" id="KW-0805">Transcription regulation</keyword>
<keyword evidence="6" id="KW-1185">Reference proteome</keyword>
<protein>
    <submittedName>
        <fullName evidence="5">FadR family transcriptional regulator</fullName>
    </submittedName>
</protein>
<accession>A0A5B8IXK0</accession>
<dbReference type="Pfam" id="PF00392">
    <property type="entry name" value="GntR"/>
    <property type="match status" value="1"/>
</dbReference>
<dbReference type="KEGG" id="lit:FPZ52_14360"/>
<dbReference type="InterPro" id="IPR036388">
    <property type="entry name" value="WH-like_DNA-bd_sf"/>
</dbReference>
<dbReference type="RefSeq" id="WP_146366298.1">
    <property type="nucleotide sequence ID" value="NZ_CP042263.1"/>
</dbReference>
<dbReference type="EMBL" id="CP042263">
    <property type="protein sequence ID" value="QDY70882.1"/>
    <property type="molecule type" value="Genomic_DNA"/>
</dbReference>
<dbReference type="Pfam" id="PF07729">
    <property type="entry name" value="FCD"/>
    <property type="match status" value="1"/>
</dbReference>
<evidence type="ECO:0000256" key="1">
    <source>
        <dbReference type="ARBA" id="ARBA00023015"/>
    </source>
</evidence>
<sequence>MALLKSVITGQETRNSHAHVVGVLGREIVDGTYPVGSTLPGDQDLAERFHVSRTVLRETMKTLAAKGMIVARARVGTRVTPREKWNLFDSDVLSWFFQTGVDQQFLDHLCDMRLSFEPFAAGLAAQNASDDEITEMQLHVEGMRNATNTQDFAIADLEFHLVVLRASRNPFMYSVGNLIEAGLASAFTLSSPAEQPESHSLSVDAHGEIAEAIAARNAELAAEKMRVVIVDGKDRVAAKMDGKARIATD</sequence>
<reference evidence="5 6" key="1">
    <citation type="submission" date="2019-07" db="EMBL/GenBank/DDBJ databases">
        <title>Litoreibacter alkalisoli sp. nov., isolated from saline-alkaline soil.</title>
        <authorList>
            <person name="Wang S."/>
            <person name="Xu L."/>
            <person name="Xing Y.-T."/>
            <person name="Sun J.-Q."/>
        </authorList>
    </citation>
    <scope>NUCLEOTIDE SEQUENCE [LARGE SCALE GENOMIC DNA]</scope>
    <source>
        <strain evidence="5 6">LN3S51</strain>
        <plasmid evidence="5 6">unnamed2</plasmid>
    </source>
</reference>
<organism evidence="5 6">
    <name type="scientific">Qingshengfaniella alkalisoli</name>
    <dbReference type="NCBI Taxonomy" id="2599296"/>
    <lineage>
        <taxon>Bacteria</taxon>
        <taxon>Pseudomonadati</taxon>
        <taxon>Pseudomonadota</taxon>
        <taxon>Alphaproteobacteria</taxon>
        <taxon>Rhodobacterales</taxon>
        <taxon>Paracoccaceae</taxon>
        <taxon>Qingshengfaniella</taxon>
    </lineage>
</organism>
<dbReference type="PRINTS" id="PR00035">
    <property type="entry name" value="HTHGNTR"/>
</dbReference>
<dbReference type="Gene3D" id="1.20.120.530">
    <property type="entry name" value="GntR ligand-binding domain-like"/>
    <property type="match status" value="1"/>
</dbReference>
<dbReference type="PANTHER" id="PTHR43537:SF44">
    <property type="entry name" value="GNTR FAMILY REGULATORY PROTEIN"/>
    <property type="match status" value="1"/>
</dbReference>
<evidence type="ECO:0000256" key="3">
    <source>
        <dbReference type="ARBA" id="ARBA00023163"/>
    </source>
</evidence>
<proteinExistence type="predicted"/>
<keyword evidence="5" id="KW-0614">Plasmid</keyword>
<dbReference type="SUPFAM" id="SSF46785">
    <property type="entry name" value="Winged helix' DNA-binding domain"/>
    <property type="match status" value="1"/>
</dbReference>
<keyword evidence="3" id="KW-0804">Transcription</keyword>
<dbReference type="AlphaFoldDB" id="A0A5B8IXK0"/>
<dbReference type="GO" id="GO:0003677">
    <property type="term" value="F:DNA binding"/>
    <property type="evidence" value="ECO:0007669"/>
    <property type="project" value="UniProtKB-KW"/>
</dbReference>
<gene>
    <name evidence="5" type="ORF">FPZ52_14360</name>
</gene>
<dbReference type="SUPFAM" id="SSF48008">
    <property type="entry name" value="GntR ligand-binding domain-like"/>
    <property type="match status" value="1"/>
</dbReference>
<dbReference type="PROSITE" id="PS50949">
    <property type="entry name" value="HTH_GNTR"/>
    <property type="match status" value="1"/>
</dbReference>
<dbReference type="InterPro" id="IPR000524">
    <property type="entry name" value="Tscrpt_reg_HTH_GntR"/>
</dbReference>
<dbReference type="GO" id="GO:0003700">
    <property type="term" value="F:DNA-binding transcription factor activity"/>
    <property type="evidence" value="ECO:0007669"/>
    <property type="project" value="InterPro"/>
</dbReference>